<evidence type="ECO:0000256" key="2">
    <source>
        <dbReference type="ARBA" id="ARBA00022475"/>
    </source>
</evidence>
<dbReference type="GO" id="GO:0022857">
    <property type="term" value="F:transmembrane transporter activity"/>
    <property type="evidence" value="ECO:0007669"/>
    <property type="project" value="InterPro"/>
</dbReference>
<feature type="transmembrane region" description="Helical" evidence="7">
    <location>
        <begin position="188"/>
        <end position="206"/>
    </location>
</feature>
<evidence type="ECO:0000256" key="5">
    <source>
        <dbReference type="ARBA" id="ARBA00023136"/>
    </source>
</evidence>
<evidence type="ECO:0000313" key="10">
    <source>
        <dbReference type="Proteomes" id="UP000018466"/>
    </source>
</evidence>
<evidence type="ECO:0000313" key="9">
    <source>
        <dbReference type="EMBL" id="EHO17419.1"/>
    </source>
</evidence>
<comment type="caution">
    <text evidence="9">The sequence shown here is derived from an EMBL/GenBank/DDBJ whole genome shotgun (WGS) entry which is preliminary data.</text>
</comment>
<feature type="domain" description="Threonine/serine exporter-like N-terminal" evidence="8">
    <location>
        <begin position="29"/>
        <end position="266"/>
    </location>
</feature>
<reference evidence="9 10" key="1">
    <citation type="submission" date="2011-10" db="EMBL/GenBank/DDBJ databases">
        <title>The Genome Sequence of Lachnospiraceae bacterium ACC2.</title>
        <authorList>
            <consortium name="The Broad Institute Genome Sequencing Platform"/>
            <person name="Earl A."/>
            <person name="Ward D."/>
            <person name="Feldgarden M."/>
            <person name="Gevers D."/>
            <person name="Sizova M."/>
            <person name="Hazen A."/>
            <person name="Epstein S."/>
            <person name="Young S.K."/>
            <person name="Zeng Q."/>
            <person name="Gargeya S."/>
            <person name="Fitzgerald M."/>
            <person name="Haas B."/>
            <person name="Abouelleil A."/>
            <person name="Alvarado L."/>
            <person name="Arachchi H.M."/>
            <person name="Berlin A."/>
            <person name="Brown A."/>
            <person name="Chapman S.B."/>
            <person name="Chen Z."/>
            <person name="Dunbar C."/>
            <person name="Freedman E."/>
            <person name="Gearin G."/>
            <person name="Goldberg J."/>
            <person name="Griggs A."/>
            <person name="Gujja S."/>
            <person name="Heiman D."/>
            <person name="Howarth C."/>
            <person name="Larson L."/>
            <person name="Lui A."/>
            <person name="MacDonald P.J.P."/>
            <person name="Montmayeur A."/>
            <person name="Murphy C."/>
            <person name="Neiman D."/>
            <person name="Pearson M."/>
            <person name="Priest M."/>
            <person name="Roberts A."/>
            <person name="Saif S."/>
            <person name="Shea T."/>
            <person name="Shenoy N."/>
            <person name="Sisk P."/>
            <person name="Stolte C."/>
            <person name="Sykes S."/>
            <person name="Wortman J."/>
            <person name="Nusbaum C."/>
            <person name="Birren B."/>
        </authorList>
    </citation>
    <scope>NUCLEOTIDE SEQUENCE [LARGE SCALE GENOMIC DNA]</scope>
    <source>
        <strain evidence="9 10">ACC2</strain>
    </source>
</reference>
<evidence type="ECO:0000256" key="7">
    <source>
        <dbReference type="SAM" id="Phobius"/>
    </source>
</evidence>
<evidence type="ECO:0000256" key="4">
    <source>
        <dbReference type="ARBA" id="ARBA00022989"/>
    </source>
</evidence>
<keyword evidence="3 7" id="KW-0812">Transmembrane</keyword>
<proteinExistence type="inferred from homology"/>
<dbReference type="GO" id="GO:0015744">
    <property type="term" value="P:succinate transport"/>
    <property type="evidence" value="ECO:0007669"/>
    <property type="project" value="TreeGrafter"/>
</dbReference>
<dbReference type="PANTHER" id="PTHR34390">
    <property type="entry name" value="UPF0442 PROTEIN YJJB-RELATED"/>
    <property type="match status" value="1"/>
</dbReference>
<keyword evidence="5 7" id="KW-0472">Membrane</keyword>
<dbReference type="PANTHER" id="PTHR34390:SF2">
    <property type="entry name" value="SUCCINATE TRANSPORTER SUBUNIT YJJP-RELATED"/>
    <property type="match status" value="1"/>
</dbReference>
<gene>
    <name evidence="9" type="ORF">HMPREF9623_01018</name>
</gene>
<dbReference type="Pfam" id="PF06738">
    <property type="entry name" value="ThrE"/>
    <property type="match status" value="1"/>
</dbReference>
<dbReference type="GeneID" id="86940774"/>
<feature type="transmembrane region" description="Helical" evidence="7">
    <location>
        <begin position="250"/>
        <end position="270"/>
    </location>
</feature>
<comment type="subcellular location">
    <subcellularLocation>
        <location evidence="1">Cell membrane</location>
        <topology evidence="1">Multi-pass membrane protein</topology>
    </subcellularLocation>
</comment>
<name>A0AA36Y5T8_9FIRM</name>
<comment type="similarity">
    <text evidence="6">Belongs to the ThrE exporter (TC 2.A.79) family.</text>
</comment>
<feature type="transmembrane region" description="Helical" evidence="7">
    <location>
        <begin position="56"/>
        <end position="78"/>
    </location>
</feature>
<evidence type="ECO:0000256" key="6">
    <source>
        <dbReference type="ARBA" id="ARBA00034125"/>
    </source>
</evidence>
<dbReference type="RefSeq" id="WP_009532851.1">
    <property type="nucleotide sequence ID" value="NZ_CAUOLT010000022.1"/>
</dbReference>
<dbReference type="GO" id="GO:0005886">
    <property type="term" value="C:plasma membrane"/>
    <property type="evidence" value="ECO:0007669"/>
    <property type="project" value="UniProtKB-SubCell"/>
</dbReference>
<accession>A0AA36Y5T8</accession>
<protein>
    <recommendedName>
        <fullName evidence="8">Threonine/serine exporter-like N-terminal domain-containing protein</fullName>
    </recommendedName>
</protein>
<feature type="transmembrane region" description="Helical" evidence="7">
    <location>
        <begin position="212"/>
        <end position="230"/>
    </location>
</feature>
<organism evidence="9 10">
    <name type="scientific">Stomatobaculum longum</name>
    <dbReference type="NCBI Taxonomy" id="796942"/>
    <lineage>
        <taxon>Bacteria</taxon>
        <taxon>Bacillati</taxon>
        <taxon>Bacillota</taxon>
        <taxon>Clostridia</taxon>
        <taxon>Lachnospirales</taxon>
        <taxon>Lachnospiraceae</taxon>
        <taxon>Stomatobaculum</taxon>
    </lineage>
</organism>
<keyword evidence="10" id="KW-1185">Reference proteome</keyword>
<keyword evidence="2" id="KW-1003">Cell membrane</keyword>
<dbReference type="InterPro" id="IPR050539">
    <property type="entry name" value="ThrE_Dicarb/AminoAcid_Exp"/>
</dbReference>
<evidence type="ECO:0000256" key="3">
    <source>
        <dbReference type="ARBA" id="ARBA00022692"/>
    </source>
</evidence>
<sequence>MGLTTSPLVNGGQWTDDNSARHSALLHRLLDIGELLMASGAEVNRVEDTLTRMGKAYGASHMNVFVITTSIVITMIFPDGTERTQTRRIRNGGSTDFTLLEDLNALSRRCCRQPLPIEDLKERLDAIRSEPHSDFLYYAGNVVGVGSFTAFFAGTTSDVIAASILGLIVSAMRKRLGKITPTPVIDNFVGSFLTGCLLGGTVRALPFLHMDAIMIGEVMLFVPGIAMTNAVRDVLSGDTMAGMMRLLESLLWTVALACGFMASLALINMLS</sequence>
<dbReference type="EMBL" id="AGEL01000006">
    <property type="protein sequence ID" value="EHO17419.1"/>
    <property type="molecule type" value="Genomic_DNA"/>
</dbReference>
<dbReference type="InterPro" id="IPR010619">
    <property type="entry name" value="ThrE-like_N"/>
</dbReference>
<evidence type="ECO:0000259" key="8">
    <source>
        <dbReference type="Pfam" id="PF06738"/>
    </source>
</evidence>
<keyword evidence="4 7" id="KW-1133">Transmembrane helix</keyword>
<dbReference type="AlphaFoldDB" id="A0AA36Y5T8"/>
<evidence type="ECO:0000256" key="1">
    <source>
        <dbReference type="ARBA" id="ARBA00004651"/>
    </source>
</evidence>
<dbReference type="Proteomes" id="UP000018466">
    <property type="component" value="Unassembled WGS sequence"/>
</dbReference>